<evidence type="ECO:0008006" key="4">
    <source>
        <dbReference type="Google" id="ProtNLM"/>
    </source>
</evidence>
<keyword evidence="1" id="KW-0732">Signal</keyword>
<feature type="chain" id="PRO_5026333299" description="ASST-domain-containing protein" evidence="1">
    <location>
        <begin position="19"/>
        <end position="535"/>
    </location>
</feature>
<feature type="signal peptide" evidence="1">
    <location>
        <begin position="1"/>
        <end position="18"/>
    </location>
</feature>
<dbReference type="Proteomes" id="UP000799436">
    <property type="component" value="Unassembled WGS sequence"/>
</dbReference>
<sequence length="535" mass="57959">MATLLLLNTLLLSTTTLATTIIPASQAGNASWPYYTYKTSPYQPPVLSITPNPPTSPSPTYLFLAPDGPYPHQVAPLIYTPTGDPIWNGEPHQHAFAFGVQTYRGEKVLVSWNGTNYREPIGRGYGYVYLRDKHYDIIHNITLPGPFLSQLPNTTYGSNIDLHEIFITEHGTLLITANNVTQTDLTSVGGPPNGWIVEAQFYELDIATNTILFAWKSLDHLDKIPLTASVYPLGSDGQDGTTQSKAWGYIHINAVSPLEENGYIFSSRFLCAGVAISRGDGSVKWILQGRNGGDFKLGAGAQFCYQHDIRAVAGGEAGTAEVVLSLHDNANSPIENGTTPTSGKLLRVNFATKEVRLQQEFLNASGPTFSTAQGNMQIMTNGHVFLGHGWIPVLEEYTAEGEILATWRFGDALERAGGGFWSPLKPTLSYRAFRQAWVGCPRGRPDVVAEGDGGTTRVYVSWNGATEVAGWEVWGGGSEGGLRCVKTVGKAGFETEVEVVEAGVEFVRVQAVWRDGVGACEGVGEGVSEVVRVER</sequence>
<dbReference type="InterPro" id="IPR039535">
    <property type="entry name" value="ASST-like"/>
</dbReference>
<gene>
    <name evidence="2" type="ORF">EJ03DRAFT_339586</name>
</gene>
<accession>A0A6G1KWJ1</accession>
<dbReference type="AlphaFoldDB" id="A0A6G1KWJ1"/>
<dbReference type="Pfam" id="PF14269">
    <property type="entry name" value="Arylsulfotran_2"/>
    <property type="match status" value="1"/>
</dbReference>
<dbReference type="EMBL" id="ML995912">
    <property type="protein sequence ID" value="KAF2764692.1"/>
    <property type="molecule type" value="Genomic_DNA"/>
</dbReference>
<dbReference type="PANTHER" id="PTHR35340">
    <property type="entry name" value="PQQ ENZYME REPEAT PROTEIN-RELATED"/>
    <property type="match status" value="1"/>
</dbReference>
<dbReference type="InterPro" id="IPR053143">
    <property type="entry name" value="Arylsulfate_ST"/>
</dbReference>
<reference evidence="2" key="1">
    <citation type="journal article" date="2020" name="Stud. Mycol.">
        <title>101 Dothideomycetes genomes: a test case for predicting lifestyles and emergence of pathogens.</title>
        <authorList>
            <person name="Haridas S."/>
            <person name="Albert R."/>
            <person name="Binder M."/>
            <person name="Bloem J."/>
            <person name="Labutti K."/>
            <person name="Salamov A."/>
            <person name="Andreopoulos B."/>
            <person name="Baker S."/>
            <person name="Barry K."/>
            <person name="Bills G."/>
            <person name="Bluhm B."/>
            <person name="Cannon C."/>
            <person name="Castanera R."/>
            <person name="Culley D."/>
            <person name="Daum C."/>
            <person name="Ezra D."/>
            <person name="Gonzalez J."/>
            <person name="Henrissat B."/>
            <person name="Kuo A."/>
            <person name="Liang C."/>
            <person name="Lipzen A."/>
            <person name="Lutzoni F."/>
            <person name="Magnuson J."/>
            <person name="Mondo S."/>
            <person name="Nolan M."/>
            <person name="Ohm R."/>
            <person name="Pangilinan J."/>
            <person name="Park H.-J."/>
            <person name="Ramirez L."/>
            <person name="Alfaro M."/>
            <person name="Sun H."/>
            <person name="Tritt A."/>
            <person name="Yoshinaga Y."/>
            <person name="Zwiers L.-H."/>
            <person name="Turgeon B."/>
            <person name="Goodwin S."/>
            <person name="Spatafora J."/>
            <person name="Crous P."/>
            <person name="Grigoriev I."/>
        </authorList>
    </citation>
    <scope>NUCLEOTIDE SEQUENCE</scope>
    <source>
        <strain evidence="2">CBS 116005</strain>
    </source>
</reference>
<name>A0A6G1KWJ1_9PEZI</name>
<organism evidence="2 3">
    <name type="scientific">Teratosphaeria nubilosa</name>
    <dbReference type="NCBI Taxonomy" id="161662"/>
    <lineage>
        <taxon>Eukaryota</taxon>
        <taxon>Fungi</taxon>
        <taxon>Dikarya</taxon>
        <taxon>Ascomycota</taxon>
        <taxon>Pezizomycotina</taxon>
        <taxon>Dothideomycetes</taxon>
        <taxon>Dothideomycetidae</taxon>
        <taxon>Mycosphaerellales</taxon>
        <taxon>Teratosphaeriaceae</taxon>
        <taxon>Teratosphaeria</taxon>
    </lineage>
</organism>
<evidence type="ECO:0000313" key="2">
    <source>
        <dbReference type="EMBL" id="KAF2764692.1"/>
    </source>
</evidence>
<evidence type="ECO:0000313" key="3">
    <source>
        <dbReference type="Proteomes" id="UP000799436"/>
    </source>
</evidence>
<dbReference type="OrthoDB" id="5427350at2759"/>
<dbReference type="PANTHER" id="PTHR35340:SF6">
    <property type="entry name" value="ASST-DOMAIN-CONTAINING PROTEIN"/>
    <property type="match status" value="1"/>
</dbReference>
<evidence type="ECO:0000256" key="1">
    <source>
        <dbReference type="SAM" id="SignalP"/>
    </source>
</evidence>
<protein>
    <recommendedName>
        <fullName evidence="4">ASST-domain-containing protein</fullName>
    </recommendedName>
</protein>
<proteinExistence type="predicted"/>
<keyword evidence="3" id="KW-1185">Reference proteome</keyword>